<dbReference type="RefSeq" id="WP_290140020.1">
    <property type="nucleotide sequence ID" value="NZ_CP101620.1"/>
</dbReference>
<dbReference type="EMBL" id="CP101620">
    <property type="protein sequence ID" value="UTY39128.1"/>
    <property type="molecule type" value="Genomic_DNA"/>
</dbReference>
<dbReference type="Gene3D" id="3.40.50.450">
    <property type="match status" value="1"/>
</dbReference>
<gene>
    <name evidence="2" type="ORF">NMU03_16415</name>
</gene>
<dbReference type="InterPro" id="IPR057666">
    <property type="entry name" value="DrpA_SLOG"/>
</dbReference>
<dbReference type="Proteomes" id="UP001060112">
    <property type="component" value="Chromosome"/>
</dbReference>
<proteinExistence type="predicted"/>
<sequence length="152" mass="17898">MNEDMKKVLYYFALKYNGDFDKIYSSLATREKFDIDEFMRLKKDVHYPHVTILDDKYPNYLKSVECPPFVLFYEGNLNLIKDRTSAIKYDVLESGGRLISTVNPIQKGNGIEFDYIVACENQEDLKDMLEHIKSKGLNFKNYEKKKDKGIER</sequence>
<protein>
    <recommendedName>
        <fullName evidence="1">Smf/DprA SLOG domain-containing protein</fullName>
    </recommendedName>
</protein>
<accession>A0ABY5I186</accession>
<name>A0ABY5I186_9FIRM</name>
<organism evidence="2 3">
    <name type="scientific">Allocoprobacillus halotolerans</name>
    <dbReference type="NCBI Taxonomy" id="2944914"/>
    <lineage>
        <taxon>Bacteria</taxon>
        <taxon>Bacillati</taxon>
        <taxon>Bacillota</taxon>
        <taxon>Erysipelotrichia</taxon>
        <taxon>Erysipelotrichales</taxon>
        <taxon>Erysipelotrichaceae</taxon>
        <taxon>Allocoprobacillus</taxon>
    </lineage>
</organism>
<evidence type="ECO:0000313" key="3">
    <source>
        <dbReference type="Proteomes" id="UP001060112"/>
    </source>
</evidence>
<reference evidence="2" key="1">
    <citation type="submission" date="2022-07" db="EMBL/GenBank/DDBJ databases">
        <title>Faecal culturing of patients with breast cancer.</title>
        <authorList>
            <person name="Teng N.M.Y."/>
            <person name="Kiu R."/>
            <person name="Evans R."/>
            <person name="Baker D.J."/>
            <person name="Zenner C."/>
            <person name="Robinson S.D."/>
            <person name="Hall L.J."/>
        </authorList>
    </citation>
    <scope>NUCLEOTIDE SEQUENCE</scope>
    <source>
        <strain evidence="2">LH1062</strain>
    </source>
</reference>
<evidence type="ECO:0000313" key="2">
    <source>
        <dbReference type="EMBL" id="UTY39128.1"/>
    </source>
</evidence>
<dbReference type="Pfam" id="PF02481">
    <property type="entry name" value="DNA_processg_A"/>
    <property type="match status" value="1"/>
</dbReference>
<evidence type="ECO:0000259" key="1">
    <source>
        <dbReference type="Pfam" id="PF02481"/>
    </source>
</evidence>
<feature type="domain" description="Smf/DprA SLOG" evidence="1">
    <location>
        <begin position="50"/>
        <end position="87"/>
    </location>
</feature>
<keyword evidence="3" id="KW-1185">Reference proteome</keyword>